<evidence type="ECO:0000313" key="5">
    <source>
        <dbReference type="EMBL" id="RXK34930.1"/>
    </source>
</evidence>
<evidence type="ECO:0000256" key="4">
    <source>
        <dbReference type="SAM" id="MobiDB-lite"/>
    </source>
</evidence>
<evidence type="ECO:0000256" key="2">
    <source>
        <dbReference type="ARBA" id="ARBA00022694"/>
    </source>
</evidence>
<dbReference type="GO" id="GO:0000172">
    <property type="term" value="C:ribonuclease MRP complex"/>
    <property type="evidence" value="ECO:0007669"/>
    <property type="project" value="InterPro"/>
</dbReference>
<keyword evidence="3" id="KW-0539">Nucleus</keyword>
<dbReference type="InParanoid" id="A0A4V1M2X9"/>
<dbReference type="VEuPathDB" id="FungiDB:TREMEDRAFT_60541"/>
<evidence type="ECO:0000256" key="3">
    <source>
        <dbReference type="ARBA" id="ARBA00023242"/>
    </source>
</evidence>
<dbReference type="PANTHER" id="PTHR15314">
    <property type="entry name" value="RIBONUCLEASE P PROTEIN SUBUNIT P20"/>
    <property type="match status" value="1"/>
</dbReference>
<dbReference type="STRING" id="5217.A0A4V1M2X9"/>
<dbReference type="PANTHER" id="PTHR15314:SF1">
    <property type="entry name" value="RIBONUCLEASE P PROTEIN SUBUNIT P20"/>
    <property type="match status" value="1"/>
</dbReference>
<feature type="region of interest" description="Disordered" evidence="4">
    <location>
        <begin position="204"/>
        <end position="268"/>
    </location>
</feature>
<accession>A0A4V1M2X9</accession>
<feature type="compositionally biased region" description="Acidic residues" evidence="4">
    <location>
        <begin position="257"/>
        <end position="268"/>
    </location>
</feature>
<name>A0A4V1M2X9_TREME</name>
<keyword evidence="6" id="KW-1185">Reference proteome</keyword>
<feature type="region of interest" description="Disordered" evidence="4">
    <location>
        <begin position="1"/>
        <end position="71"/>
    </location>
</feature>
<dbReference type="EMBL" id="SDIL01000172">
    <property type="protein sequence ID" value="RXK34930.1"/>
    <property type="molecule type" value="Genomic_DNA"/>
</dbReference>
<comment type="subcellular location">
    <subcellularLocation>
        <location evidence="1">Nucleus</location>
        <location evidence="1">Nucleolus</location>
    </subcellularLocation>
</comment>
<dbReference type="AlphaFoldDB" id="A0A4V1M2X9"/>
<organism evidence="5 6">
    <name type="scientific">Tremella mesenterica</name>
    <name type="common">Jelly fungus</name>
    <dbReference type="NCBI Taxonomy" id="5217"/>
    <lineage>
        <taxon>Eukaryota</taxon>
        <taxon>Fungi</taxon>
        <taxon>Dikarya</taxon>
        <taxon>Basidiomycota</taxon>
        <taxon>Agaricomycotina</taxon>
        <taxon>Tremellomycetes</taxon>
        <taxon>Tremellales</taxon>
        <taxon>Tremellaceae</taxon>
        <taxon>Tremella</taxon>
    </lineage>
</organism>
<evidence type="ECO:0000256" key="1">
    <source>
        <dbReference type="ARBA" id="ARBA00004604"/>
    </source>
</evidence>
<dbReference type="GO" id="GO:0001682">
    <property type="term" value="P:tRNA 5'-leader removal"/>
    <property type="evidence" value="ECO:0007669"/>
    <property type="project" value="InterPro"/>
</dbReference>
<dbReference type="OrthoDB" id="416729at2759"/>
<dbReference type="GO" id="GO:0005655">
    <property type="term" value="C:nucleolar ribonuclease P complex"/>
    <property type="evidence" value="ECO:0007669"/>
    <property type="project" value="InterPro"/>
</dbReference>
<dbReference type="InterPro" id="IPR014612">
    <property type="entry name" value="Pop7/Rpp20"/>
</dbReference>
<proteinExistence type="predicted"/>
<comment type="caution">
    <text evidence="5">The sequence shown here is derived from an EMBL/GenBank/DDBJ whole genome shotgun (WGS) entry which is preliminary data.</text>
</comment>
<dbReference type="GO" id="GO:0003676">
    <property type="term" value="F:nucleic acid binding"/>
    <property type="evidence" value="ECO:0007669"/>
    <property type="project" value="InterPro"/>
</dbReference>
<dbReference type="Gene3D" id="3.30.110.20">
    <property type="entry name" value="Alba-like domain"/>
    <property type="match status" value="1"/>
</dbReference>
<feature type="compositionally biased region" description="Basic residues" evidence="4">
    <location>
        <begin position="218"/>
        <end position="237"/>
    </location>
</feature>
<dbReference type="Proteomes" id="UP000289152">
    <property type="component" value="Unassembled WGS sequence"/>
</dbReference>
<evidence type="ECO:0000313" key="6">
    <source>
        <dbReference type="Proteomes" id="UP000289152"/>
    </source>
</evidence>
<dbReference type="InterPro" id="IPR036882">
    <property type="entry name" value="Alba-like_dom_sf"/>
</dbReference>
<sequence length="268" mass="29633">MSEGFGQYEFERHRKPKAPAPHPSSSRNVIRRKLAPPLPPVSSSSHPGAINGRQPNLPLKTLQGLKTRRTDSTKAGYGREVVLVTRKSGLGTLIGRCRSLVLDEGYTTLTLHALSAAIPHALLLLHALLDILPYPKGSGGMWYEIKTGSVECVDEVSTLPDLSNPTGLEGEEEFPGVGAIEEDEPERVSRIKSSIQIQLHIGPRKSHPIQNDDTLRPFKARNRPSKHRRQVLASRRKRLEDETEETAMNSAKPLVVMDEDEVEEPLEG</sequence>
<protein>
    <submittedName>
        <fullName evidence="5">Uncharacterized protein</fullName>
    </submittedName>
</protein>
<keyword evidence="2" id="KW-0819">tRNA processing</keyword>
<reference evidence="5 6" key="1">
    <citation type="submission" date="2016-06" db="EMBL/GenBank/DDBJ databases">
        <title>Evolution of pathogenesis and genome organization in the Tremellales.</title>
        <authorList>
            <person name="Cuomo C."/>
            <person name="Litvintseva A."/>
            <person name="Heitman J."/>
            <person name="Chen Y."/>
            <person name="Sun S."/>
            <person name="Springer D."/>
            <person name="Dromer F."/>
            <person name="Young S."/>
            <person name="Zeng Q."/>
            <person name="Chapman S."/>
            <person name="Gujja S."/>
            <person name="Saif S."/>
            <person name="Birren B."/>
        </authorList>
    </citation>
    <scope>NUCLEOTIDE SEQUENCE [LARGE SCALE GENOMIC DNA]</scope>
    <source>
        <strain evidence="5 6">ATCC 28783</strain>
    </source>
</reference>
<gene>
    <name evidence="5" type="ORF">M231_07801</name>
</gene>